<name>A0AAD8LS98_ACIOX</name>
<reference evidence="1" key="1">
    <citation type="submission" date="2022-02" db="EMBL/GenBank/DDBJ databases">
        <title>Atlantic sturgeon de novo genome assembly.</title>
        <authorList>
            <person name="Stock M."/>
            <person name="Klopp C."/>
            <person name="Guiguen Y."/>
            <person name="Cabau C."/>
            <person name="Parinello H."/>
            <person name="Santidrian Yebra-Pimentel E."/>
            <person name="Kuhl H."/>
            <person name="Dirks R.P."/>
            <person name="Guessner J."/>
            <person name="Wuertz S."/>
            <person name="Du K."/>
            <person name="Schartl M."/>
        </authorList>
    </citation>
    <scope>NUCLEOTIDE SEQUENCE</scope>
    <source>
        <strain evidence="1">STURGEONOMICS-FGT-2020</strain>
        <tissue evidence="1">Whole blood</tissue>
    </source>
</reference>
<evidence type="ECO:0000313" key="1">
    <source>
        <dbReference type="EMBL" id="KAK1174610.1"/>
    </source>
</evidence>
<dbReference type="Proteomes" id="UP001230051">
    <property type="component" value="Unassembled WGS sequence"/>
</dbReference>
<keyword evidence="2" id="KW-1185">Reference proteome</keyword>
<sequence>MLFHFGIISAPVSIKVPMWSSGFCAALEAKEKLLRIINVRLMCGENGFSVILNTSIPFPDTISASQHLLLFISALIPKALASLLTSFTLALSGTNKLRR</sequence>
<accession>A0AAD8LS98</accession>
<dbReference type="AlphaFoldDB" id="A0AAD8LS98"/>
<comment type="caution">
    <text evidence="1">The sequence shown here is derived from an EMBL/GenBank/DDBJ whole genome shotgun (WGS) entry which is preliminary data.</text>
</comment>
<protein>
    <submittedName>
        <fullName evidence="1">Uncharacterized protein</fullName>
    </submittedName>
</protein>
<organism evidence="1 2">
    <name type="scientific">Acipenser oxyrinchus oxyrinchus</name>
    <dbReference type="NCBI Taxonomy" id="40147"/>
    <lineage>
        <taxon>Eukaryota</taxon>
        <taxon>Metazoa</taxon>
        <taxon>Chordata</taxon>
        <taxon>Craniata</taxon>
        <taxon>Vertebrata</taxon>
        <taxon>Euteleostomi</taxon>
        <taxon>Actinopterygii</taxon>
        <taxon>Chondrostei</taxon>
        <taxon>Acipenseriformes</taxon>
        <taxon>Acipenseridae</taxon>
        <taxon>Acipenser</taxon>
    </lineage>
</organism>
<evidence type="ECO:0000313" key="2">
    <source>
        <dbReference type="Proteomes" id="UP001230051"/>
    </source>
</evidence>
<gene>
    <name evidence="1" type="ORF">AOXY_G2134</name>
</gene>
<dbReference type="EMBL" id="JAGXEW010000002">
    <property type="protein sequence ID" value="KAK1174610.1"/>
    <property type="molecule type" value="Genomic_DNA"/>
</dbReference>
<proteinExistence type="predicted"/>